<name>A0A803NL36_CANSA</name>
<reference evidence="2" key="2">
    <citation type="submission" date="2021-03" db="UniProtKB">
        <authorList>
            <consortium name="EnsemblPlants"/>
        </authorList>
    </citation>
    <scope>IDENTIFICATION</scope>
</reference>
<feature type="compositionally biased region" description="Basic residues" evidence="1">
    <location>
        <begin position="290"/>
        <end position="301"/>
    </location>
</feature>
<evidence type="ECO:0000313" key="3">
    <source>
        <dbReference type="Proteomes" id="UP000596661"/>
    </source>
</evidence>
<feature type="region of interest" description="Disordered" evidence="1">
    <location>
        <begin position="277"/>
        <end position="301"/>
    </location>
</feature>
<proteinExistence type="predicted"/>
<reference evidence="2" key="1">
    <citation type="submission" date="2018-11" db="EMBL/GenBank/DDBJ databases">
        <authorList>
            <person name="Grassa J C."/>
        </authorList>
    </citation>
    <scope>NUCLEOTIDE SEQUENCE [LARGE SCALE GENOMIC DNA]</scope>
</reference>
<dbReference type="Gramene" id="evm.model.01.2419">
    <property type="protein sequence ID" value="cds.evm.model.01.2419"/>
    <property type="gene ID" value="evm.TU.01.2419"/>
</dbReference>
<feature type="compositionally biased region" description="Basic and acidic residues" evidence="1">
    <location>
        <begin position="279"/>
        <end position="289"/>
    </location>
</feature>
<dbReference type="Proteomes" id="UP000596661">
    <property type="component" value="Chromosome 1"/>
</dbReference>
<accession>A0A803NL36</accession>
<evidence type="ECO:0000313" key="2">
    <source>
        <dbReference type="EnsemblPlants" id="cds.evm.model.01.2419"/>
    </source>
</evidence>
<dbReference type="EnsemblPlants" id="evm.model.01.2419">
    <property type="protein sequence ID" value="cds.evm.model.01.2419"/>
    <property type="gene ID" value="evm.TU.01.2419"/>
</dbReference>
<organism evidence="2 3">
    <name type="scientific">Cannabis sativa</name>
    <name type="common">Hemp</name>
    <name type="synonym">Marijuana</name>
    <dbReference type="NCBI Taxonomy" id="3483"/>
    <lineage>
        <taxon>Eukaryota</taxon>
        <taxon>Viridiplantae</taxon>
        <taxon>Streptophyta</taxon>
        <taxon>Embryophyta</taxon>
        <taxon>Tracheophyta</taxon>
        <taxon>Spermatophyta</taxon>
        <taxon>Magnoliopsida</taxon>
        <taxon>eudicotyledons</taxon>
        <taxon>Gunneridae</taxon>
        <taxon>Pentapetalae</taxon>
        <taxon>rosids</taxon>
        <taxon>fabids</taxon>
        <taxon>Rosales</taxon>
        <taxon>Cannabaceae</taxon>
        <taxon>Cannabis</taxon>
    </lineage>
</organism>
<keyword evidence="3" id="KW-1185">Reference proteome</keyword>
<feature type="region of interest" description="Disordered" evidence="1">
    <location>
        <begin position="50"/>
        <end position="75"/>
    </location>
</feature>
<feature type="compositionally biased region" description="Basic and acidic residues" evidence="1">
    <location>
        <begin position="55"/>
        <end position="69"/>
    </location>
</feature>
<dbReference type="AlphaFoldDB" id="A0A803NL36"/>
<dbReference type="EMBL" id="UZAU01000073">
    <property type="status" value="NOT_ANNOTATED_CDS"/>
    <property type="molecule type" value="Genomic_DNA"/>
</dbReference>
<sequence length="301" mass="33393">MDLNQDLLVSATISIKGGSIPSVERSSVGHDQTRAPMVTFQLEEALETIPENEPTAERDLPMDTRRGEGVENPPTISRLTTKFQSINTVSLRGQRQPPREVKEVIATDLAILITNAAKNDNALSSDWVSCHPDPLSEEEEISERFVTTYPNVGTPGASTSRRVNGPFRILRTPSLSCMSWRNQGGFDKYFIGIDRHRYPVKDQIDKVDQIVRSPRNPGTSSNTIKVDPLRAMSLPKFKEYGSFIGHTSILAFAHGKPYTTSLNGCTHAQISAAMVNAKKSQEKGKEKIRTRASRTRKLHPP</sequence>
<evidence type="ECO:0000256" key="1">
    <source>
        <dbReference type="SAM" id="MobiDB-lite"/>
    </source>
</evidence>
<protein>
    <submittedName>
        <fullName evidence="2">Uncharacterized protein</fullName>
    </submittedName>
</protein>